<name>A0A828ZPR4_ENTFC</name>
<sequence>MDGNNASKDKEVELTERGFLYLAKSTPRILLFAVKSLYRIVRGTINLVRQRRFRETIKSLPRVPIVMFKLLYNARTRSIDFVEKMQGKQKEKKQENQKNGAVQNESQTQSQDLKGKKPEITISRNNINRELGPSMQNSGGTKAEGVELLRSNKAARARVQSPTQNRKRSLSEITASATKKANKWNERVLNERRISPPSRSR</sequence>
<feature type="compositionally biased region" description="Basic and acidic residues" evidence="1">
    <location>
        <begin position="183"/>
        <end position="194"/>
    </location>
</feature>
<dbReference type="EMBL" id="AHXC01000009">
    <property type="protein sequence ID" value="ELB00924.1"/>
    <property type="molecule type" value="Genomic_DNA"/>
</dbReference>
<evidence type="ECO:0000313" key="2">
    <source>
        <dbReference type="EMBL" id="ELB00924.1"/>
    </source>
</evidence>
<dbReference type="Proteomes" id="UP000010553">
    <property type="component" value="Unassembled WGS sequence"/>
</dbReference>
<feature type="compositionally biased region" description="Polar residues" evidence="1">
    <location>
        <begin position="122"/>
        <end position="140"/>
    </location>
</feature>
<reference evidence="2 3" key="1">
    <citation type="submission" date="2012-12" db="EMBL/GenBank/DDBJ databases">
        <title>The Genome Sequence of Enterococcus faecium E1590.</title>
        <authorList>
            <consortium name="The Broad Institute Genome Sequencing Platform"/>
            <consortium name="The Broad Institute Genome Sequencing Center for Infectious Disease"/>
            <person name="Earl A.M."/>
            <person name="Gilmore M.S."/>
            <person name="van Schaik W."/>
            <person name="Lebreton F."/>
            <person name="Willems R.J."/>
            <person name="Walker B."/>
            <person name="Young S.K."/>
            <person name="Zeng Q."/>
            <person name="Gargeya S."/>
            <person name="Fitzgerald M."/>
            <person name="Haas B."/>
            <person name="Abouelleil A."/>
            <person name="Alvarado L."/>
            <person name="Arachchi H.M."/>
            <person name="Berlin A.M."/>
            <person name="Chapman S.B."/>
            <person name="Dewar J."/>
            <person name="Goldberg J."/>
            <person name="Griggs A."/>
            <person name="Gujja S."/>
            <person name="Hansen M."/>
            <person name="Howarth C."/>
            <person name="Imamovic A."/>
            <person name="Larimer J."/>
            <person name="McCowan C."/>
            <person name="Murphy C."/>
            <person name="Neiman D."/>
            <person name="Pearson M."/>
            <person name="Priest M."/>
            <person name="Roberts A."/>
            <person name="Saif S."/>
            <person name="Shea T."/>
            <person name="Sisk P."/>
            <person name="Sykes S."/>
            <person name="Wortman J."/>
            <person name="Nusbaum C."/>
            <person name="Birren B."/>
        </authorList>
    </citation>
    <scope>NUCLEOTIDE SEQUENCE [LARGE SCALE GENOMIC DNA]</scope>
    <source>
        <strain evidence="2 3">E1590</strain>
    </source>
</reference>
<comment type="caution">
    <text evidence="2">The sequence shown here is derived from an EMBL/GenBank/DDBJ whole genome shotgun (WGS) entry which is preliminary data.</text>
</comment>
<feature type="region of interest" description="Disordered" evidence="1">
    <location>
        <begin position="85"/>
        <end position="201"/>
    </location>
</feature>
<gene>
    <name evidence="2" type="ORF">OIE_05543</name>
</gene>
<evidence type="ECO:0000256" key="1">
    <source>
        <dbReference type="SAM" id="MobiDB-lite"/>
    </source>
</evidence>
<organism evidence="2 3">
    <name type="scientific">Enterococcus faecium EnGen0003</name>
    <dbReference type="NCBI Taxonomy" id="1138901"/>
    <lineage>
        <taxon>Bacteria</taxon>
        <taxon>Bacillati</taxon>
        <taxon>Bacillota</taxon>
        <taxon>Bacilli</taxon>
        <taxon>Lactobacillales</taxon>
        <taxon>Enterococcaceae</taxon>
        <taxon>Enterococcus</taxon>
    </lineage>
</organism>
<feature type="compositionally biased region" description="Basic and acidic residues" evidence="1">
    <location>
        <begin position="85"/>
        <end position="96"/>
    </location>
</feature>
<protein>
    <submittedName>
        <fullName evidence="2">Uncharacterized protein</fullName>
    </submittedName>
</protein>
<dbReference type="AlphaFoldDB" id="A0A828ZPR4"/>
<feature type="compositionally biased region" description="Polar residues" evidence="1">
    <location>
        <begin position="101"/>
        <end position="112"/>
    </location>
</feature>
<evidence type="ECO:0000313" key="3">
    <source>
        <dbReference type="Proteomes" id="UP000010553"/>
    </source>
</evidence>
<dbReference type="RefSeq" id="WP_002310581.1">
    <property type="nucleotide sequence ID" value="NZ_KB029694.1"/>
</dbReference>
<accession>A0A828ZPR4</accession>
<proteinExistence type="predicted"/>